<dbReference type="EMBL" id="CP002214">
    <property type="protein sequence ID" value="ADO59566.1"/>
    <property type="molecule type" value="Genomic_DNA"/>
</dbReference>
<dbReference type="RefSeq" id="WP_013385980.1">
    <property type="nucleotide sequence ID" value="NC_014628.2"/>
</dbReference>
<dbReference type="HOGENOM" id="CLU_2207446_0_0_9"/>
<dbReference type="KEGG" id="ppm:PPSC2_27265"/>
<keyword evidence="1" id="KW-0614">Plasmid</keyword>
<evidence type="ECO:0000313" key="2">
    <source>
        <dbReference type="Proteomes" id="UP000006868"/>
    </source>
</evidence>
<dbReference type="Proteomes" id="UP000006868">
    <property type="component" value="Plasmid pSC2"/>
</dbReference>
<name>E3EL04_PAEPS</name>
<dbReference type="PATRIC" id="fig|886882.15.peg.5770"/>
<dbReference type="AlphaFoldDB" id="E3EL04"/>
<sequence>MFYHVYTDRSELSVDEAVAVAETNHGYRYGDMKKVHVLVSGLVKYPGLIKDVLDLLLHGEKENKLVVLQNDVDQQSIKHSLEGKVPAMYRTIVKYLNQVVKKKTVAV</sequence>
<protein>
    <submittedName>
        <fullName evidence="1">Uncharacterized protein</fullName>
    </submittedName>
</protein>
<organism evidence="1 2">
    <name type="scientific">Paenibacillus polymyxa (strain SC2)</name>
    <name type="common">Bacillus polymyxa</name>
    <dbReference type="NCBI Taxonomy" id="886882"/>
    <lineage>
        <taxon>Bacteria</taxon>
        <taxon>Bacillati</taxon>
        <taxon>Bacillota</taxon>
        <taxon>Bacilli</taxon>
        <taxon>Bacillales</taxon>
        <taxon>Paenibacillaceae</taxon>
        <taxon>Paenibacillus</taxon>
    </lineage>
</organism>
<geneLocation type="plasmid" evidence="1 2">
    <name>pSC2</name>
</geneLocation>
<evidence type="ECO:0000313" key="1">
    <source>
        <dbReference type="EMBL" id="ADO59566.1"/>
    </source>
</evidence>
<proteinExistence type="predicted"/>
<reference evidence="1 2" key="1">
    <citation type="journal article" date="2011" name="J. Bacteriol.">
        <title>Complete genome sequence of Paenibacillus polymyxa SC2, a strain of plant growth-promoting Rhizobacterium with broad-spectrum antimicrobial activity.</title>
        <authorList>
            <person name="Ma M."/>
            <person name="Wang C."/>
            <person name="Ding Y."/>
            <person name="Li L."/>
            <person name="Shen D."/>
            <person name="Jiang X."/>
            <person name="Guan D."/>
            <person name="Cao F."/>
            <person name="Chen H."/>
            <person name="Feng R."/>
            <person name="Wang X."/>
            <person name="Ge Y."/>
            <person name="Yao L."/>
            <person name="Bing X."/>
            <person name="Yang X."/>
            <person name="Li J."/>
            <person name="Du B."/>
        </authorList>
    </citation>
    <scope>NUCLEOTIDE SEQUENCE [LARGE SCALE GENOMIC DNA]</scope>
    <source>
        <strain evidence="1 2">SC2</strain>
        <plasmid evidence="2">pSC2</plasmid>
    </source>
</reference>
<accession>E3EL04</accession>
<gene>
    <name evidence="1" type="ORF">PPSC2_27265</name>
</gene>